<proteinExistence type="inferred from homology"/>
<feature type="active site" evidence="9">
    <location>
        <position position="124"/>
    </location>
</feature>
<dbReference type="NCBIfam" id="TIGR00077">
    <property type="entry name" value="lspA"/>
    <property type="match status" value="1"/>
</dbReference>
<evidence type="ECO:0000256" key="10">
    <source>
        <dbReference type="RuleBase" id="RU004181"/>
    </source>
</evidence>
<evidence type="ECO:0000256" key="9">
    <source>
        <dbReference type="HAMAP-Rule" id="MF_00161"/>
    </source>
</evidence>
<name>A0A2S7VQ85_9VIBR</name>
<dbReference type="Pfam" id="PF01252">
    <property type="entry name" value="Peptidase_A8"/>
    <property type="match status" value="1"/>
</dbReference>
<reference evidence="11 12" key="1">
    <citation type="submission" date="2016-12" db="EMBL/GenBank/DDBJ databases">
        <title>Diversity of luminous bacteria.</title>
        <authorList>
            <person name="Yoshizawa S."/>
            <person name="Kogure K."/>
        </authorList>
    </citation>
    <scope>NUCLEOTIDE SEQUENCE [LARGE SCALE GENOMIC DNA]</scope>
    <source>
        <strain evidence="11 12">LC2-408</strain>
    </source>
</reference>
<dbReference type="EC" id="3.4.23.36" evidence="9"/>
<feature type="transmembrane region" description="Helical" evidence="9">
    <location>
        <begin position="95"/>
        <end position="113"/>
    </location>
</feature>
<comment type="subcellular location">
    <subcellularLocation>
        <location evidence="9">Cell membrane</location>
        <topology evidence="9">Multi-pass membrane protein</topology>
    </subcellularLocation>
</comment>
<dbReference type="RefSeq" id="WP_105023700.1">
    <property type="nucleotide sequence ID" value="NZ_MSCI01000001.1"/>
</dbReference>
<dbReference type="PANTHER" id="PTHR33695:SF1">
    <property type="entry name" value="LIPOPROTEIN SIGNAL PEPTIDASE"/>
    <property type="match status" value="1"/>
</dbReference>
<dbReference type="UniPathway" id="UPA00665"/>
<comment type="caution">
    <text evidence="11">The sequence shown here is derived from an EMBL/GenBank/DDBJ whole genome shotgun (WGS) entry which is preliminary data.</text>
</comment>
<comment type="pathway">
    <text evidence="9">Protein modification; lipoprotein biosynthesis (signal peptide cleavage).</text>
</comment>
<keyword evidence="4 9" id="KW-0812">Transmembrane</keyword>
<dbReference type="PANTHER" id="PTHR33695">
    <property type="entry name" value="LIPOPROTEIN SIGNAL PEPTIDASE"/>
    <property type="match status" value="1"/>
</dbReference>
<evidence type="ECO:0000256" key="8">
    <source>
        <dbReference type="ARBA" id="ARBA00023136"/>
    </source>
</evidence>
<keyword evidence="5 9" id="KW-0064">Aspartyl protease</keyword>
<evidence type="ECO:0000256" key="6">
    <source>
        <dbReference type="ARBA" id="ARBA00022801"/>
    </source>
</evidence>
<dbReference type="InterPro" id="IPR001872">
    <property type="entry name" value="Peptidase_A8"/>
</dbReference>
<evidence type="ECO:0000313" key="11">
    <source>
        <dbReference type="EMBL" id="PQJ64045.1"/>
    </source>
</evidence>
<comment type="function">
    <text evidence="9">This protein specifically catalyzes the removal of signal peptides from prolipoproteins.</text>
</comment>
<evidence type="ECO:0000256" key="5">
    <source>
        <dbReference type="ARBA" id="ARBA00022750"/>
    </source>
</evidence>
<gene>
    <name evidence="9" type="primary">lspA</name>
    <name evidence="11" type="ORF">BTO10_04425</name>
</gene>
<keyword evidence="12" id="KW-1185">Reference proteome</keyword>
<keyword evidence="6 9" id="KW-0378">Hydrolase</keyword>
<keyword evidence="2 9" id="KW-1003">Cell membrane</keyword>
<organism evidence="11 12">
    <name type="scientific">Vibrio chagasii</name>
    <dbReference type="NCBI Taxonomy" id="170679"/>
    <lineage>
        <taxon>Bacteria</taxon>
        <taxon>Pseudomonadati</taxon>
        <taxon>Pseudomonadota</taxon>
        <taxon>Gammaproteobacteria</taxon>
        <taxon>Vibrionales</taxon>
        <taxon>Vibrionaceae</taxon>
        <taxon>Vibrio</taxon>
    </lineage>
</organism>
<comment type="caution">
    <text evidence="9">Lacks conserved residue(s) required for the propagation of feature annotation.</text>
</comment>
<keyword evidence="7 9" id="KW-1133">Transmembrane helix</keyword>
<dbReference type="PRINTS" id="PR00781">
    <property type="entry name" value="LIPOSIGPTASE"/>
</dbReference>
<evidence type="ECO:0000313" key="12">
    <source>
        <dbReference type="Proteomes" id="UP000238707"/>
    </source>
</evidence>
<evidence type="ECO:0000256" key="2">
    <source>
        <dbReference type="ARBA" id="ARBA00022475"/>
    </source>
</evidence>
<dbReference type="GO" id="GO:0004190">
    <property type="term" value="F:aspartic-type endopeptidase activity"/>
    <property type="evidence" value="ECO:0007669"/>
    <property type="project" value="UniProtKB-UniRule"/>
</dbReference>
<feature type="transmembrane region" description="Helical" evidence="9">
    <location>
        <begin position="133"/>
        <end position="155"/>
    </location>
</feature>
<comment type="catalytic activity">
    <reaction evidence="9">
        <text>Release of signal peptides from bacterial membrane prolipoproteins. Hydrolyzes -Xaa-Yaa-Zaa-|-(S,diacylglyceryl)Cys-, in which Xaa is hydrophobic (preferably Leu), and Yaa (Ala or Ser) and Zaa (Gly or Ala) have small, neutral side chains.</text>
        <dbReference type="EC" id="3.4.23.36"/>
    </reaction>
</comment>
<accession>A0A2S7VQ85</accession>
<evidence type="ECO:0000256" key="7">
    <source>
        <dbReference type="ARBA" id="ARBA00022989"/>
    </source>
</evidence>
<feature type="active site" evidence="9">
    <location>
        <position position="142"/>
    </location>
</feature>
<comment type="similarity">
    <text evidence="1 9 10">Belongs to the peptidase A8 family.</text>
</comment>
<dbReference type="AlphaFoldDB" id="A0A2S7VQ85"/>
<dbReference type="HAMAP" id="MF_00161">
    <property type="entry name" value="LspA"/>
    <property type="match status" value="1"/>
</dbReference>
<dbReference type="GO" id="GO:0005886">
    <property type="term" value="C:plasma membrane"/>
    <property type="evidence" value="ECO:0007669"/>
    <property type="project" value="UniProtKB-SubCell"/>
</dbReference>
<dbReference type="EMBL" id="MSCI01000001">
    <property type="protein sequence ID" value="PQJ64045.1"/>
    <property type="molecule type" value="Genomic_DNA"/>
</dbReference>
<evidence type="ECO:0000256" key="3">
    <source>
        <dbReference type="ARBA" id="ARBA00022670"/>
    </source>
</evidence>
<feature type="transmembrane region" description="Helical" evidence="9">
    <location>
        <begin position="67"/>
        <end position="88"/>
    </location>
</feature>
<evidence type="ECO:0000256" key="1">
    <source>
        <dbReference type="ARBA" id="ARBA00006139"/>
    </source>
</evidence>
<dbReference type="Proteomes" id="UP000238707">
    <property type="component" value="Unassembled WGS sequence"/>
</dbReference>
<dbReference type="GO" id="GO:0006508">
    <property type="term" value="P:proteolysis"/>
    <property type="evidence" value="ECO:0007669"/>
    <property type="project" value="UniProtKB-KW"/>
</dbReference>
<evidence type="ECO:0000256" key="4">
    <source>
        <dbReference type="ARBA" id="ARBA00022692"/>
    </source>
</evidence>
<protein>
    <recommendedName>
        <fullName evidence="9">Lipoprotein signal peptidase</fullName>
        <ecNumber evidence="9">3.4.23.36</ecNumber>
    </recommendedName>
    <alternativeName>
        <fullName evidence="9">Prolipoprotein signal peptidase</fullName>
    </alternativeName>
    <alternativeName>
        <fullName evidence="9">Signal peptidase II</fullName>
        <shortName evidence="9">SPase II</shortName>
    </alternativeName>
</protein>
<keyword evidence="8 9" id="KW-0472">Membrane</keyword>
<keyword evidence="3 9" id="KW-0645">Protease</keyword>
<sequence>MELKKRIQVVTVVAFLCVSIDQITKLIAAEYLPRNMMRSYFFDTLRIGYTENIGAFLGLGNGLSDEIRFGIFVLVVSLFLCLGITYLMTSPRLSTNSLFAISMILSGGASNLYDRVINNGAVVDFLNIGFGSFRTGIFNIADIAIVVGALLLLLLGSKPETGR</sequence>